<dbReference type="PANTHER" id="PTHR12673">
    <property type="entry name" value="FACIOGENITAL DYSPLASIA PROTEIN"/>
    <property type="match status" value="1"/>
</dbReference>
<evidence type="ECO:0000256" key="4">
    <source>
        <dbReference type="ARBA" id="ARBA00022723"/>
    </source>
</evidence>
<name>A0AA35T8Q0_GEOBA</name>
<dbReference type="GO" id="GO:0008270">
    <property type="term" value="F:zinc ion binding"/>
    <property type="evidence" value="ECO:0007669"/>
    <property type="project" value="UniProtKB-KW"/>
</dbReference>
<organism evidence="11 12">
    <name type="scientific">Geodia barretti</name>
    <name type="common">Barrett's horny sponge</name>
    <dbReference type="NCBI Taxonomy" id="519541"/>
    <lineage>
        <taxon>Eukaryota</taxon>
        <taxon>Metazoa</taxon>
        <taxon>Porifera</taxon>
        <taxon>Demospongiae</taxon>
        <taxon>Heteroscleromorpha</taxon>
        <taxon>Tetractinellida</taxon>
        <taxon>Astrophorina</taxon>
        <taxon>Geodiidae</taxon>
        <taxon>Geodia</taxon>
    </lineage>
</organism>
<dbReference type="PROSITE" id="PS50003">
    <property type="entry name" value="PH_DOMAIN"/>
    <property type="match status" value="1"/>
</dbReference>
<dbReference type="Gene3D" id="2.30.29.30">
    <property type="entry name" value="Pleckstrin-homology domain (PH domain)/Phosphotyrosine-binding domain (PTB)"/>
    <property type="match status" value="1"/>
</dbReference>
<dbReference type="InterPro" id="IPR000306">
    <property type="entry name" value="Znf_FYVE"/>
</dbReference>
<dbReference type="SUPFAM" id="SSF50729">
    <property type="entry name" value="PH domain-like"/>
    <property type="match status" value="2"/>
</dbReference>
<gene>
    <name evidence="11" type="ORF">GBAR_LOCUS23555</name>
</gene>
<protein>
    <submittedName>
        <fullName evidence="11">FYVE, RhoGEF and PH domain-containing protein 6</fullName>
    </submittedName>
</protein>
<keyword evidence="2" id="KW-0963">Cytoplasm</keyword>
<dbReference type="InterPro" id="IPR011011">
    <property type="entry name" value="Znf_FYVE_PHD"/>
</dbReference>
<sequence>MADDGEPLEITALRTNLTAITDTVTVGDNLQWFSNCLVEKAFIAQRAAQAILGGGATPANKASQLIDGVFTVIRRSDRKSYWFAEFVSIFSTDRAYAELVEKLKRHVRQTNLQQLLSPIPASPSPSSSLHVPASSGTTPATASSKESPAPSSTTTPFSPPAPPLPSPHHSSFWSLEKVEASLKNLEEMFGNLHADADTELGEKERRDEMFFKRFRSRLLLLPVRKATLHVKFFTAYEDEILAAQNSTKILAILCRFVDYRNFEILYYVVLTFCGTSLKQSMKDYCKMLKEFETATTVDVYLSAIPDEADEELLNGFSQMVVKIDKPESQCTLLEVRKLNKAIIEKSSLCSHSVYIGAVSRNCVVVRLRFPSSAVGWVLEAITPDFMTTHRLTEVSVDGHPLSLIPAQRNNLENLKAVEVAQNKELDCSVKTLGDIPLGPISNSYNSNIHGTTSQVSSGYASSCYASSGYASSGYASSGYASSGYASSVGILPHRRSESLQLLNTGDREMMDLQRKLTNYRGTLTGKKLLKEGVIRKCNRRGAKKEVYLFLLTDVLLYTKYNEFTRKYSVAWELSIRGMEVVDMEEGGQPVVRNEPLSFTVTSKERAIHLVASSPEEKDEWIQALQRAISDLLLVHHHLTSSKLLPGAGLGSRAPVWVPDTHVTACQLPLCNKKFSLIERKHHCRQCGRVVCSGCSVERRYLIYLQKEGRVCNACIKEFSGRKSPGDAHFKDPMERDETTVMSGYVKRLCGGKTEDKFYRLLVNKTLYIYGAHQDTTATHVMMLIGYSVQGDQGGYRITLTHHQDREELNDSFITTAKDYERWLSALKAASRS</sequence>
<evidence type="ECO:0000256" key="1">
    <source>
        <dbReference type="ARBA" id="ARBA00004496"/>
    </source>
</evidence>
<evidence type="ECO:0000256" key="6">
    <source>
        <dbReference type="ARBA" id="ARBA00022833"/>
    </source>
</evidence>
<accession>A0AA35T8Q0</accession>
<reference evidence="11" key="1">
    <citation type="submission" date="2023-03" db="EMBL/GenBank/DDBJ databases">
        <authorList>
            <person name="Steffen K."/>
            <person name="Cardenas P."/>
        </authorList>
    </citation>
    <scope>NUCLEOTIDE SEQUENCE</scope>
</reference>
<proteinExistence type="predicted"/>
<evidence type="ECO:0000256" key="7">
    <source>
        <dbReference type="PROSITE-ProRule" id="PRU00091"/>
    </source>
</evidence>
<feature type="compositionally biased region" description="Pro residues" evidence="8">
    <location>
        <begin position="157"/>
        <end position="166"/>
    </location>
</feature>
<dbReference type="InterPro" id="IPR001849">
    <property type="entry name" value="PH_domain"/>
</dbReference>
<evidence type="ECO:0000256" key="3">
    <source>
        <dbReference type="ARBA" id="ARBA00022658"/>
    </source>
</evidence>
<dbReference type="EMBL" id="CASHTH010003265">
    <property type="protein sequence ID" value="CAI8042396.1"/>
    <property type="molecule type" value="Genomic_DNA"/>
</dbReference>
<dbReference type="Proteomes" id="UP001174909">
    <property type="component" value="Unassembled WGS sequence"/>
</dbReference>
<dbReference type="InterPro" id="IPR011993">
    <property type="entry name" value="PH-like_dom_sf"/>
</dbReference>
<keyword evidence="3" id="KW-0344">Guanine-nucleotide releasing factor</keyword>
<evidence type="ECO:0000259" key="10">
    <source>
        <dbReference type="PROSITE" id="PS50178"/>
    </source>
</evidence>
<evidence type="ECO:0000256" key="8">
    <source>
        <dbReference type="SAM" id="MobiDB-lite"/>
    </source>
</evidence>
<dbReference type="GO" id="GO:0005737">
    <property type="term" value="C:cytoplasm"/>
    <property type="evidence" value="ECO:0007669"/>
    <property type="project" value="UniProtKB-SubCell"/>
</dbReference>
<dbReference type="Gene3D" id="3.30.40.10">
    <property type="entry name" value="Zinc/RING finger domain, C3HC4 (zinc finger)"/>
    <property type="match status" value="1"/>
</dbReference>
<dbReference type="AlphaFoldDB" id="A0AA35T8Q0"/>
<evidence type="ECO:0000256" key="5">
    <source>
        <dbReference type="ARBA" id="ARBA00022771"/>
    </source>
</evidence>
<evidence type="ECO:0000313" key="12">
    <source>
        <dbReference type="Proteomes" id="UP001174909"/>
    </source>
</evidence>
<dbReference type="SMART" id="SM00233">
    <property type="entry name" value="PH"/>
    <property type="match status" value="2"/>
</dbReference>
<dbReference type="InterPro" id="IPR017455">
    <property type="entry name" value="Znf_FYVE-rel"/>
</dbReference>
<feature type="domain" description="PH" evidence="9">
    <location>
        <begin position="527"/>
        <end position="629"/>
    </location>
</feature>
<dbReference type="SUPFAM" id="SSF57903">
    <property type="entry name" value="FYVE/PHD zinc finger"/>
    <property type="match status" value="1"/>
</dbReference>
<dbReference type="SMART" id="SM00064">
    <property type="entry name" value="FYVE"/>
    <property type="match status" value="1"/>
</dbReference>
<feature type="domain" description="FYVE-type" evidence="10">
    <location>
        <begin position="670"/>
        <end position="719"/>
    </location>
</feature>
<keyword evidence="4" id="KW-0479">Metal-binding</keyword>
<feature type="region of interest" description="Disordered" evidence="8">
    <location>
        <begin position="117"/>
        <end position="170"/>
    </location>
</feature>
<dbReference type="PANTHER" id="PTHR12673:SF159">
    <property type="entry name" value="LD03170P"/>
    <property type="match status" value="1"/>
</dbReference>
<dbReference type="Pfam" id="PF01363">
    <property type="entry name" value="FYVE"/>
    <property type="match status" value="1"/>
</dbReference>
<dbReference type="GO" id="GO:0005085">
    <property type="term" value="F:guanyl-nucleotide exchange factor activity"/>
    <property type="evidence" value="ECO:0007669"/>
    <property type="project" value="UniProtKB-KW"/>
</dbReference>
<dbReference type="PROSITE" id="PS50178">
    <property type="entry name" value="ZF_FYVE"/>
    <property type="match status" value="1"/>
</dbReference>
<keyword evidence="6" id="KW-0862">Zinc</keyword>
<comment type="subcellular location">
    <subcellularLocation>
        <location evidence="1">Cytoplasm</location>
    </subcellularLocation>
</comment>
<comment type="caution">
    <text evidence="11">The sequence shown here is derived from an EMBL/GenBank/DDBJ whole genome shotgun (WGS) entry which is preliminary data.</text>
</comment>
<feature type="compositionally biased region" description="Low complexity" evidence="8">
    <location>
        <begin position="117"/>
        <end position="156"/>
    </location>
</feature>
<keyword evidence="5 7" id="KW-0863">Zinc-finger</keyword>
<evidence type="ECO:0000256" key="2">
    <source>
        <dbReference type="ARBA" id="ARBA00022490"/>
    </source>
</evidence>
<dbReference type="InterPro" id="IPR013083">
    <property type="entry name" value="Znf_RING/FYVE/PHD"/>
</dbReference>
<evidence type="ECO:0000259" key="9">
    <source>
        <dbReference type="PROSITE" id="PS50003"/>
    </source>
</evidence>
<dbReference type="InterPro" id="IPR051092">
    <property type="entry name" value="FYVE_RhoGEF_PH"/>
</dbReference>
<evidence type="ECO:0000313" key="11">
    <source>
        <dbReference type="EMBL" id="CAI8042396.1"/>
    </source>
</evidence>
<dbReference type="Pfam" id="PF00169">
    <property type="entry name" value="PH"/>
    <property type="match status" value="1"/>
</dbReference>
<keyword evidence="12" id="KW-1185">Reference proteome</keyword>